<dbReference type="InterPro" id="IPR015943">
    <property type="entry name" value="WD40/YVTN_repeat-like_dom_sf"/>
</dbReference>
<dbReference type="SMART" id="SM00320">
    <property type="entry name" value="WD40"/>
    <property type="match status" value="5"/>
</dbReference>
<sequence length="1181" mass="126847">MLSQPVHLDFRSQDSVRAAGSPVRLCPPLSPTWQSGAKTPPALRQVGMQQQVLLVGSAGEGSITAWSLATGSYIFGYKESRCSKSSLTLVGRDHLAAAQANRASVHFWTWHKDQVQERSFVAERLTALAASPDGSTCAGGGVSGALYAWDVASGRLLRTWPAHYQAVSCLAFTDDSNVLVSAAGDTTAHAWLLPDVLDAASAQNGSMTHLTPMHSWSEHTLPITSMQLGAGRASPILVSASLDCTCKFFSVASGVLLRSLTFPTAVHSLALQPGEQCIYAGASDGRIFEASLVGDLPAAAGPSAAATANETLHDEPFHTLRGHDQSVNALAFSNDARLLISGSEDGSVRVWDAPTRQTVRTLTNPAKGPIACLLVLDRPPFMAAGQGASRGLAPAPGAPARASGGPKRPQPLGSLAKFQDGTGWQGAPVLLHGCLQHSGCCSLSASPGLSSQQSLLRITSSLSGPTTSAAETSRLAGDLQAAQAEAAKWKQLCSQLHTHEPAGRGDTSMYKPSVKILPADESSFMVSSAPRVLPFAVPDRLAALLAGGSDNSSSSALGKLNMDLEALSRTIRDMAGLYRFFPSRDARRDQQSPYIARAVAGMTSRQLASQALPTLPQPKDTGSKSEGCRRCTFSDAQPLLDFQEGVDKLLALLDDTHPTWEGGLVRRTSGENNTMQEPADQEEEVRGMLTARLFDELNLLAGELQLPVRLKGGGGRMSFADAIGYVKEKEMKRPVITIEVKGSWQCKSLQQEATITRALQTDAGKHSLLHAMTQAFGDAVMEEVRVLALTDYTATVFFIRSERAASKDLAYSPTIFSDGRHGLPPRASWLYVMQQAGILDTQPKSMDRELVPATGDGHPFVHSKPCRSSDSSPRTSQPKRQAKKRQQPEERGDPCRLKAAAPRRFSLGPADGQTWTGQAARASGSPLTYQRPAGPSNEQSQTPGSRSCAEASQRSQQEAASPHVQMQQPGLCDAAMSNEQEPLPDAQGPSSSSQQISAQPAPISEEHPGLQDLDDIPDLVLEDELIIYGQYGHCIRAQYKEMLVFAKRYNLKVRGSQRALGQEVKNFNNHQLLQGDIIPQLHVLGFHPGTTDPILIMQDCGEAVPTSDGRIRHGFKGLVRDAITKFYDKTLCCHGYLRPANMLMSSDPSSRKIMLIDLASMEVASHARQAAEAEYFEKYYM</sequence>
<dbReference type="InterPro" id="IPR011047">
    <property type="entry name" value="Quinoprotein_ADH-like_sf"/>
</dbReference>
<dbReference type="InterPro" id="IPR045227">
    <property type="entry name" value="WDR18/Ipi3/RID3"/>
</dbReference>
<dbReference type="GO" id="GO:0005656">
    <property type="term" value="C:nuclear pre-replicative complex"/>
    <property type="evidence" value="ECO:0007669"/>
    <property type="project" value="TreeGrafter"/>
</dbReference>
<gene>
    <name evidence="5" type="ORF">WJX74_004888</name>
</gene>
<feature type="compositionally biased region" description="Low complexity" evidence="4">
    <location>
        <begin position="989"/>
        <end position="1003"/>
    </location>
</feature>
<dbReference type="GO" id="GO:0006364">
    <property type="term" value="P:rRNA processing"/>
    <property type="evidence" value="ECO:0007669"/>
    <property type="project" value="TreeGrafter"/>
</dbReference>
<feature type="region of interest" description="Disordered" evidence="4">
    <location>
        <begin position="848"/>
        <end position="1011"/>
    </location>
</feature>
<keyword evidence="1 3" id="KW-0853">WD repeat</keyword>
<evidence type="ECO:0000256" key="3">
    <source>
        <dbReference type="PROSITE-ProRule" id="PRU00221"/>
    </source>
</evidence>
<evidence type="ECO:0000256" key="1">
    <source>
        <dbReference type="ARBA" id="ARBA00022574"/>
    </source>
</evidence>
<dbReference type="GO" id="GO:0006261">
    <property type="term" value="P:DNA-templated DNA replication"/>
    <property type="evidence" value="ECO:0007669"/>
    <property type="project" value="TreeGrafter"/>
</dbReference>
<accession>A0AAW1QB48</accession>
<evidence type="ECO:0000313" key="6">
    <source>
        <dbReference type="Proteomes" id="UP001438707"/>
    </source>
</evidence>
<dbReference type="Pfam" id="PF00400">
    <property type="entry name" value="WD40"/>
    <property type="match status" value="2"/>
</dbReference>
<dbReference type="GO" id="GO:0120330">
    <property type="term" value="C:rixosome complex"/>
    <property type="evidence" value="ECO:0007669"/>
    <property type="project" value="TreeGrafter"/>
</dbReference>
<evidence type="ECO:0000256" key="2">
    <source>
        <dbReference type="ARBA" id="ARBA00022737"/>
    </source>
</evidence>
<reference evidence="5 6" key="1">
    <citation type="journal article" date="2024" name="Nat. Commun.">
        <title>Phylogenomics reveals the evolutionary origins of lichenization in chlorophyte algae.</title>
        <authorList>
            <person name="Puginier C."/>
            <person name="Libourel C."/>
            <person name="Otte J."/>
            <person name="Skaloud P."/>
            <person name="Haon M."/>
            <person name="Grisel S."/>
            <person name="Petersen M."/>
            <person name="Berrin J.G."/>
            <person name="Delaux P.M."/>
            <person name="Dal Grande F."/>
            <person name="Keller J."/>
        </authorList>
    </citation>
    <scope>NUCLEOTIDE SEQUENCE [LARGE SCALE GENOMIC DNA]</scope>
    <source>
        <strain evidence="5 6">SAG 2145</strain>
    </source>
</reference>
<evidence type="ECO:0000256" key="4">
    <source>
        <dbReference type="SAM" id="MobiDB-lite"/>
    </source>
</evidence>
<feature type="compositionally biased region" description="Low complexity" evidence="4">
    <location>
        <begin position="945"/>
        <end position="961"/>
    </location>
</feature>
<dbReference type="SUPFAM" id="SSF50998">
    <property type="entry name" value="Quinoprotein alcohol dehydrogenase-like"/>
    <property type="match status" value="1"/>
</dbReference>
<feature type="compositionally biased region" description="Low complexity" evidence="4">
    <location>
        <begin position="387"/>
        <end position="407"/>
    </location>
</feature>
<feature type="repeat" description="WD" evidence="3">
    <location>
        <begin position="320"/>
        <end position="361"/>
    </location>
</feature>
<feature type="compositionally biased region" description="Basic and acidic residues" evidence="4">
    <location>
        <begin position="886"/>
        <end position="896"/>
    </location>
</feature>
<keyword evidence="2" id="KW-0677">Repeat</keyword>
<feature type="region of interest" description="Disordered" evidence="4">
    <location>
        <begin position="386"/>
        <end position="418"/>
    </location>
</feature>
<dbReference type="PANTHER" id="PTHR18763">
    <property type="entry name" value="WD-REPEAT PROTEIN 18"/>
    <property type="match status" value="1"/>
</dbReference>
<keyword evidence="6" id="KW-1185">Reference proteome</keyword>
<dbReference type="EMBL" id="JALJOS010000052">
    <property type="protein sequence ID" value="KAK9818942.1"/>
    <property type="molecule type" value="Genomic_DNA"/>
</dbReference>
<dbReference type="PROSITE" id="PS50294">
    <property type="entry name" value="WD_REPEATS_REGION"/>
    <property type="match status" value="2"/>
</dbReference>
<comment type="caution">
    <text evidence="5">The sequence shown here is derived from an EMBL/GenBank/DDBJ whole genome shotgun (WGS) entry which is preliminary data.</text>
</comment>
<name>A0AAW1QB48_9CHLO</name>
<dbReference type="PANTHER" id="PTHR18763:SF0">
    <property type="entry name" value="WD REPEAT-CONTAINING PROTEIN 18"/>
    <property type="match status" value="1"/>
</dbReference>
<dbReference type="Gene3D" id="2.130.10.10">
    <property type="entry name" value="YVTN repeat-like/Quinoprotein amine dehydrogenase"/>
    <property type="match status" value="2"/>
</dbReference>
<feature type="compositionally biased region" description="Polar residues" evidence="4">
    <location>
        <begin position="866"/>
        <end position="876"/>
    </location>
</feature>
<dbReference type="InterPro" id="IPR001680">
    <property type="entry name" value="WD40_rpt"/>
</dbReference>
<proteinExistence type="predicted"/>
<evidence type="ECO:0000313" key="5">
    <source>
        <dbReference type="EMBL" id="KAK9818942.1"/>
    </source>
</evidence>
<protein>
    <submittedName>
        <fullName evidence="5">Uncharacterized protein</fullName>
    </submittedName>
</protein>
<feature type="repeat" description="WD" evidence="3">
    <location>
        <begin position="160"/>
        <end position="191"/>
    </location>
</feature>
<dbReference type="AlphaFoldDB" id="A0AAW1QB48"/>
<dbReference type="Proteomes" id="UP001438707">
    <property type="component" value="Unassembled WGS sequence"/>
</dbReference>
<organism evidence="5 6">
    <name type="scientific">Apatococcus lobatus</name>
    <dbReference type="NCBI Taxonomy" id="904363"/>
    <lineage>
        <taxon>Eukaryota</taxon>
        <taxon>Viridiplantae</taxon>
        <taxon>Chlorophyta</taxon>
        <taxon>core chlorophytes</taxon>
        <taxon>Trebouxiophyceae</taxon>
        <taxon>Chlorellales</taxon>
        <taxon>Chlorellaceae</taxon>
        <taxon>Apatococcus</taxon>
    </lineage>
</organism>
<dbReference type="PROSITE" id="PS50082">
    <property type="entry name" value="WD_REPEATS_2"/>
    <property type="match status" value="2"/>
</dbReference>
<feature type="region of interest" description="Disordered" evidence="4">
    <location>
        <begin position="662"/>
        <end position="683"/>
    </location>
</feature>